<comment type="pathway">
    <text evidence="2 11">Cofactor biosynthesis; NAD(+) biosynthesis; deamido-NAD(+) from nicotinate D-ribonucleotide: step 1/1.</text>
</comment>
<evidence type="ECO:0000256" key="8">
    <source>
        <dbReference type="ARBA" id="ARBA00022840"/>
    </source>
</evidence>
<dbReference type="GO" id="GO:0009435">
    <property type="term" value="P:NAD+ biosynthetic process"/>
    <property type="evidence" value="ECO:0007669"/>
    <property type="project" value="UniProtKB-UniRule"/>
</dbReference>
<comment type="catalytic activity">
    <reaction evidence="10 11">
        <text>nicotinate beta-D-ribonucleotide + ATP + H(+) = deamido-NAD(+) + diphosphate</text>
        <dbReference type="Rhea" id="RHEA:22860"/>
        <dbReference type="ChEBI" id="CHEBI:15378"/>
        <dbReference type="ChEBI" id="CHEBI:30616"/>
        <dbReference type="ChEBI" id="CHEBI:33019"/>
        <dbReference type="ChEBI" id="CHEBI:57502"/>
        <dbReference type="ChEBI" id="CHEBI:58437"/>
        <dbReference type="EC" id="2.7.7.18"/>
    </reaction>
</comment>
<proteinExistence type="inferred from homology"/>
<evidence type="ECO:0000259" key="12">
    <source>
        <dbReference type="Pfam" id="PF01467"/>
    </source>
</evidence>
<keyword evidence="5 11" id="KW-0808">Transferase</keyword>
<evidence type="ECO:0000256" key="10">
    <source>
        <dbReference type="ARBA" id="ARBA00048721"/>
    </source>
</evidence>
<dbReference type="PANTHER" id="PTHR39321">
    <property type="entry name" value="NICOTINATE-NUCLEOTIDE ADENYLYLTRANSFERASE-RELATED"/>
    <property type="match status" value="1"/>
</dbReference>
<evidence type="ECO:0000313" key="14">
    <source>
        <dbReference type="Proteomes" id="UP000317557"/>
    </source>
</evidence>
<dbReference type="NCBIfam" id="NF000840">
    <property type="entry name" value="PRK00071.1-3"/>
    <property type="match status" value="1"/>
</dbReference>
<dbReference type="InterPro" id="IPR014729">
    <property type="entry name" value="Rossmann-like_a/b/a_fold"/>
</dbReference>
<comment type="similarity">
    <text evidence="3 11">Belongs to the NadD family.</text>
</comment>
<dbReference type="AlphaFoldDB" id="A0A521AP66"/>
<evidence type="ECO:0000256" key="11">
    <source>
        <dbReference type="HAMAP-Rule" id="MF_00244"/>
    </source>
</evidence>
<dbReference type="EC" id="2.7.7.18" evidence="11"/>
<evidence type="ECO:0000256" key="7">
    <source>
        <dbReference type="ARBA" id="ARBA00022741"/>
    </source>
</evidence>
<dbReference type="PANTHER" id="PTHR39321:SF3">
    <property type="entry name" value="PHOSPHOPANTETHEINE ADENYLYLTRANSFERASE"/>
    <property type="match status" value="1"/>
</dbReference>
<keyword evidence="6 11" id="KW-0548">Nucleotidyltransferase</keyword>
<organism evidence="13 14">
    <name type="scientific">Gracilimonas mengyeensis</name>
    <dbReference type="NCBI Taxonomy" id="1302730"/>
    <lineage>
        <taxon>Bacteria</taxon>
        <taxon>Pseudomonadati</taxon>
        <taxon>Balneolota</taxon>
        <taxon>Balneolia</taxon>
        <taxon>Balneolales</taxon>
        <taxon>Balneolaceae</taxon>
        <taxon>Gracilimonas</taxon>
    </lineage>
</organism>
<name>A0A521AP66_9BACT</name>
<protein>
    <recommendedName>
        <fullName evidence="11">Probable nicotinate-nucleotide adenylyltransferase</fullName>
        <ecNumber evidence="11">2.7.7.18</ecNumber>
    </recommendedName>
    <alternativeName>
        <fullName evidence="11">Deamido-NAD(+) diphosphorylase</fullName>
    </alternativeName>
    <alternativeName>
        <fullName evidence="11">Deamido-NAD(+) pyrophosphorylase</fullName>
    </alternativeName>
    <alternativeName>
        <fullName evidence="11">Nicotinate mononucleotide adenylyltransferase</fullName>
        <shortName evidence="11">NaMN adenylyltransferase</shortName>
    </alternativeName>
</protein>
<dbReference type="Pfam" id="PF01467">
    <property type="entry name" value="CTP_transf_like"/>
    <property type="match status" value="1"/>
</dbReference>
<dbReference type="HAMAP" id="MF_00244">
    <property type="entry name" value="NaMN_adenylyltr"/>
    <property type="match status" value="1"/>
</dbReference>
<dbReference type="InterPro" id="IPR004821">
    <property type="entry name" value="Cyt_trans-like"/>
</dbReference>
<dbReference type="CDD" id="cd02165">
    <property type="entry name" value="NMNAT"/>
    <property type="match status" value="1"/>
</dbReference>
<evidence type="ECO:0000256" key="3">
    <source>
        <dbReference type="ARBA" id="ARBA00009014"/>
    </source>
</evidence>
<dbReference type="InterPro" id="IPR005248">
    <property type="entry name" value="NadD/NMNAT"/>
</dbReference>
<dbReference type="GO" id="GO:0004515">
    <property type="term" value="F:nicotinate-nucleotide adenylyltransferase activity"/>
    <property type="evidence" value="ECO:0007669"/>
    <property type="project" value="UniProtKB-UniRule"/>
</dbReference>
<keyword evidence="14" id="KW-1185">Reference proteome</keyword>
<dbReference type="RefSeq" id="WP_142452802.1">
    <property type="nucleotide sequence ID" value="NZ_FXTP01000001.1"/>
</dbReference>
<sequence length="195" mass="22375">MARSVGLFGGTFDPVHNGHLAIAKAFLDSPHIDELWVLLTPYPPHKQNDQQSHYKMRLNMLEAAFADFTKVKISTIENELPKPSYTVQTVRYLKKEHPETTFYFCMGEDSLAQFHTWKHHEQILEECDLLVAHRPGESHDDVDPDILSKVHFVDHQPLEAASSDIRKRKREGISISGYVPEKVLAIIKKNQLYST</sequence>
<gene>
    <name evidence="11" type="primary">nadD</name>
    <name evidence="13" type="ORF">SAMN06265219_101290</name>
</gene>
<evidence type="ECO:0000256" key="9">
    <source>
        <dbReference type="ARBA" id="ARBA00023027"/>
    </source>
</evidence>
<keyword evidence="4 11" id="KW-0662">Pyridine nucleotide biosynthesis</keyword>
<dbReference type="Gene3D" id="3.40.50.620">
    <property type="entry name" value="HUPs"/>
    <property type="match status" value="1"/>
</dbReference>
<evidence type="ECO:0000256" key="5">
    <source>
        <dbReference type="ARBA" id="ARBA00022679"/>
    </source>
</evidence>
<evidence type="ECO:0000256" key="2">
    <source>
        <dbReference type="ARBA" id="ARBA00005019"/>
    </source>
</evidence>
<dbReference type="UniPathway" id="UPA00253">
    <property type="reaction ID" value="UER00332"/>
</dbReference>
<evidence type="ECO:0000313" key="13">
    <source>
        <dbReference type="EMBL" id="SMO36598.1"/>
    </source>
</evidence>
<dbReference type="Proteomes" id="UP000317557">
    <property type="component" value="Unassembled WGS sequence"/>
</dbReference>
<dbReference type="GO" id="GO:0005524">
    <property type="term" value="F:ATP binding"/>
    <property type="evidence" value="ECO:0007669"/>
    <property type="project" value="UniProtKB-KW"/>
</dbReference>
<keyword evidence="8 11" id="KW-0067">ATP-binding</keyword>
<evidence type="ECO:0000256" key="6">
    <source>
        <dbReference type="ARBA" id="ARBA00022695"/>
    </source>
</evidence>
<dbReference type="EMBL" id="FXTP01000001">
    <property type="protein sequence ID" value="SMO36598.1"/>
    <property type="molecule type" value="Genomic_DNA"/>
</dbReference>
<dbReference type="SUPFAM" id="SSF52374">
    <property type="entry name" value="Nucleotidylyl transferase"/>
    <property type="match status" value="1"/>
</dbReference>
<dbReference type="OrthoDB" id="5295945at2"/>
<evidence type="ECO:0000256" key="4">
    <source>
        <dbReference type="ARBA" id="ARBA00022642"/>
    </source>
</evidence>
<evidence type="ECO:0000256" key="1">
    <source>
        <dbReference type="ARBA" id="ARBA00002324"/>
    </source>
</evidence>
<keyword evidence="9 11" id="KW-0520">NAD</keyword>
<dbReference type="NCBIfam" id="TIGR00482">
    <property type="entry name" value="nicotinate (nicotinamide) nucleotide adenylyltransferase"/>
    <property type="match status" value="1"/>
</dbReference>
<feature type="domain" description="Cytidyltransferase-like" evidence="12">
    <location>
        <begin position="7"/>
        <end position="168"/>
    </location>
</feature>
<accession>A0A521AP66</accession>
<dbReference type="NCBIfam" id="TIGR00125">
    <property type="entry name" value="cyt_tran_rel"/>
    <property type="match status" value="1"/>
</dbReference>
<comment type="function">
    <text evidence="1 11">Catalyzes the reversible adenylation of nicotinate mononucleotide (NaMN) to nicotinic acid adenine dinucleotide (NaAD).</text>
</comment>
<reference evidence="13 14" key="1">
    <citation type="submission" date="2017-05" db="EMBL/GenBank/DDBJ databases">
        <authorList>
            <person name="Varghese N."/>
            <person name="Submissions S."/>
        </authorList>
    </citation>
    <scope>NUCLEOTIDE SEQUENCE [LARGE SCALE GENOMIC DNA]</scope>
    <source>
        <strain evidence="13 14">DSM 21985</strain>
    </source>
</reference>
<keyword evidence="7 11" id="KW-0547">Nucleotide-binding</keyword>